<evidence type="ECO:0000313" key="4">
    <source>
        <dbReference type="Proteomes" id="UP000252139"/>
    </source>
</evidence>
<protein>
    <recommendedName>
        <fullName evidence="2">Myb-like domain-containing protein</fullName>
    </recommendedName>
</protein>
<evidence type="ECO:0000256" key="1">
    <source>
        <dbReference type="SAM" id="MobiDB-lite"/>
    </source>
</evidence>
<feature type="compositionally biased region" description="Basic residues" evidence="1">
    <location>
        <begin position="49"/>
        <end position="59"/>
    </location>
</feature>
<proteinExistence type="predicted"/>
<dbReference type="PROSITE" id="PS50090">
    <property type="entry name" value="MYB_LIKE"/>
    <property type="match status" value="1"/>
</dbReference>
<dbReference type="EMBL" id="PJQL01000938">
    <property type="protein sequence ID" value="RCH91665.1"/>
    <property type="molecule type" value="Genomic_DNA"/>
</dbReference>
<dbReference type="InterPro" id="IPR009057">
    <property type="entry name" value="Homeodomain-like_sf"/>
</dbReference>
<feature type="domain" description="Myb-like" evidence="2">
    <location>
        <begin position="206"/>
        <end position="250"/>
    </location>
</feature>
<feature type="compositionally biased region" description="Basic and acidic residues" evidence="1">
    <location>
        <begin position="73"/>
        <end position="94"/>
    </location>
</feature>
<dbReference type="Gene3D" id="1.10.10.60">
    <property type="entry name" value="Homeodomain-like"/>
    <property type="match status" value="1"/>
</dbReference>
<comment type="caution">
    <text evidence="3">The sequence shown here is derived from an EMBL/GenBank/DDBJ whole genome shotgun (WGS) entry which is preliminary data.</text>
</comment>
<dbReference type="OrthoDB" id="10258692at2759"/>
<sequence>MSELTSYEQQRLINIQSNEQLLIQLGIKSARTAALESCVIRCNSEKNTKRRKVHSKPKQSRAAVLATRKSSRLKGEEPRPLEEDADLTEDKSEPLEDYDGSRLVTADEYFDDEIKSNAIRVDGHFYGWVNPVIMNKHGIEPSAKEAWEKNGGGTFSFLDPTGTGKKRKKGTLSNAKADALKMFKKNPNQYFYRHNEPGEEQWLHDWSDEEKSLFLKIANEHGCGDKWGLFATYIPHRVGYQCSNFYRQVILKNGLIFDPNYRVSLNNGNLSVVYIYILKYTSSGTPIYVGLRR</sequence>
<reference evidence="3 4" key="1">
    <citation type="journal article" date="2018" name="G3 (Bethesda)">
        <title>Phylogenetic and Phylogenomic Definition of Rhizopus Species.</title>
        <authorList>
            <person name="Gryganskyi A.P."/>
            <person name="Golan J."/>
            <person name="Dolatabadi S."/>
            <person name="Mondo S."/>
            <person name="Robb S."/>
            <person name="Idnurm A."/>
            <person name="Muszewska A."/>
            <person name="Steczkiewicz K."/>
            <person name="Masonjones S."/>
            <person name="Liao H.L."/>
            <person name="Gajdeczka M.T."/>
            <person name="Anike F."/>
            <person name="Vuek A."/>
            <person name="Anishchenko I.M."/>
            <person name="Voigt K."/>
            <person name="de Hoog G.S."/>
            <person name="Smith M.E."/>
            <person name="Heitman J."/>
            <person name="Vilgalys R."/>
            <person name="Stajich J.E."/>
        </authorList>
    </citation>
    <scope>NUCLEOTIDE SEQUENCE [LARGE SCALE GENOMIC DNA]</scope>
    <source>
        <strain evidence="3 4">CBS 357.93</strain>
    </source>
</reference>
<dbReference type="STRING" id="86630.A0A367JP58"/>
<dbReference type="AlphaFoldDB" id="A0A367JP58"/>
<organism evidence="3 4">
    <name type="scientific">Rhizopus azygosporus</name>
    <name type="common">Rhizopus microsporus var. azygosporus</name>
    <dbReference type="NCBI Taxonomy" id="86630"/>
    <lineage>
        <taxon>Eukaryota</taxon>
        <taxon>Fungi</taxon>
        <taxon>Fungi incertae sedis</taxon>
        <taxon>Mucoromycota</taxon>
        <taxon>Mucoromycotina</taxon>
        <taxon>Mucoromycetes</taxon>
        <taxon>Mucorales</taxon>
        <taxon>Mucorineae</taxon>
        <taxon>Rhizopodaceae</taxon>
        <taxon>Rhizopus</taxon>
    </lineage>
</organism>
<accession>A0A367JP58</accession>
<dbReference type="InterPro" id="IPR001005">
    <property type="entry name" value="SANT/Myb"/>
</dbReference>
<gene>
    <name evidence="3" type="ORF">CU097_008823</name>
</gene>
<keyword evidence="4" id="KW-1185">Reference proteome</keyword>
<dbReference type="CDD" id="cd00167">
    <property type="entry name" value="SANT"/>
    <property type="match status" value="1"/>
</dbReference>
<dbReference type="Pfam" id="PF00249">
    <property type="entry name" value="Myb_DNA-binding"/>
    <property type="match status" value="1"/>
</dbReference>
<evidence type="ECO:0000259" key="2">
    <source>
        <dbReference type="PROSITE" id="PS50090"/>
    </source>
</evidence>
<evidence type="ECO:0000313" key="3">
    <source>
        <dbReference type="EMBL" id="RCH91665.1"/>
    </source>
</evidence>
<dbReference type="SUPFAM" id="SSF46689">
    <property type="entry name" value="Homeodomain-like"/>
    <property type="match status" value="1"/>
</dbReference>
<feature type="region of interest" description="Disordered" evidence="1">
    <location>
        <begin position="49"/>
        <end position="96"/>
    </location>
</feature>
<name>A0A367JP58_RHIAZ</name>
<dbReference type="Proteomes" id="UP000252139">
    <property type="component" value="Unassembled WGS sequence"/>
</dbReference>